<dbReference type="GO" id="GO:0008194">
    <property type="term" value="F:UDP-glycosyltransferase activity"/>
    <property type="evidence" value="ECO:0007669"/>
    <property type="project" value="UniProtKB-ARBA"/>
</dbReference>
<dbReference type="PANTHER" id="PTHR47936:SF1">
    <property type="entry name" value="PENTATRICOPEPTIDE REPEAT-CONTAINING PROTEIN GUN1, CHLOROPLASTIC"/>
    <property type="match status" value="1"/>
</dbReference>
<evidence type="ECO:0000256" key="3">
    <source>
        <dbReference type="ARBA" id="ARBA00022676"/>
    </source>
</evidence>
<dbReference type="FunFam" id="1.25.40.10:FF:000558">
    <property type="entry name" value="Pentatricopeptide repeat-containing protein At5g39710"/>
    <property type="match status" value="2"/>
</dbReference>
<evidence type="ECO:0000313" key="7">
    <source>
        <dbReference type="EMBL" id="CAD5311837.1"/>
    </source>
</evidence>
<feature type="repeat" description="PPR" evidence="6">
    <location>
        <begin position="1049"/>
        <end position="1083"/>
    </location>
</feature>
<keyword evidence="4" id="KW-0808">Transferase</keyword>
<feature type="repeat" description="PPR" evidence="6">
    <location>
        <begin position="663"/>
        <end position="697"/>
    </location>
</feature>
<feature type="repeat" description="PPR" evidence="6">
    <location>
        <begin position="874"/>
        <end position="908"/>
    </location>
</feature>
<evidence type="ECO:0000256" key="2">
    <source>
        <dbReference type="ARBA" id="ARBA00009995"/>
    </source>
</evidence>
<dbReference type="Pfam" id="PF13041">
    <property type="entry name" value="PPR_2"/>
    <property type="match status" value="5"/>
</dbReference>
<organism evidence="7 8">
    <name type="scientific">Arabidopsis thaliana</name>
    <name type="common">Mouse-ear cress</name>
    <dbReference type="NCBI Taxonomy" id="3702"/>
    <lineage>
        <taxon>Eukaryota</taxon>
        <taxon>Viridiplantae</taxon>
        <taxon>Streptophyta</taxon>
        <taxon>Embryophyta</taxon>
        <taxon>Tracheophyta</taxon>
        <taxon>Spermatophyta</taxon>
        <taxon>Magnoliopsida</taxon>
        <taxon>eudicotyledons</taxon>
        <taxon>Gunneridae</taxon>
        <taxon>Pentapetalae</taxon>
        <taxon>rosids</taxon>
        <taxon>malvids</taxon>
        <taxon>Brassicales</taxon>
        <taxon>Brassicaceae</taxon>
        <taxon>Camelineae</taxon>
        <taxon>Arabidopsis</taxon>
    </lineage>
</organism>
<evidence type="ECO:0000313" key="8">
    <source>
        <dbReference type="Proteomes" id="UP000516314"/>
    </source>
</evidence>
<dbReference type="InterPro" id="IPR011990">
    <property type="entry name" value="TPR-like_helical_dom_sf"/>
</dbReference>
<feature type="repeat" description="PPR" evidence="6">
    <location>
        <begin position="804"/>
        <end position="838"/>
    </location>
</feature>
<protein>
    <submittedName>
        <fullName evidence="7">(thale cress) hypothetical protein</fullName>
    </submittedName>
</protein>
<feature type="repeat" description="PPR" evidence="6">
    <location>
        <begin position="944"/>
        <end position="978"/>
    </location>
</feature>
<gene>
    <name evidence="7" type="ORF">AT9943_LOCUS423</name>
</gene>
<feature type="repeat" description="PPR" evidence="6">
    <location>
        <begin position="909"/>
        <end position="943"/>
    </location>
</feature>
<keyword evidence="5" id="KW-0677">Repeat</keyword>
<dbReference type="AlphaFoldDB" id="A0A7G2DRF4"/>
<dbReference type="Gene3D" id="1.25.40.10">
    <property type="entry name" value="Tetratricopeptide repeat domain"/>
    <property type="match status" value="5"/>
</dbReference>
<feature type="repeat" description="PPR" evidence="6">
    <location>
        <begin position="734"/>
        <end position="768"/>
    </location>
</feature>
<name>A0A7G2DRF4_ARATH</name>
<dbReference type="Pfam" id="PF12854">
    <property type="entry name" value="PPR_1"/>
    <property type="match status" value="1"/>
</dbReference>
<accession>A0A7G2DRF4</accession>
<dbReference type="NCBIfam" id="TIGR00756">
    <property type="entry name" value="PPR"/>
    <property type="match status" value="13"/>
</dbReference>
<sequence length="1230" mass="139684">MREGSHLIVLPFPGQGHITPMSQFCKRLASKGLKLTLVLVSDKPSPPYKTEHDSITVFPISNGFQEGEEPLQDLDDYMERVETSIKNTLPKLVEDMKLSGNPPRAIVYDSTMPWLLDVAHSYGLSGAVFFTQPWLVTAIYYHVFKGSFSVPSTKYGHSTLASFPSFPMLTANDLPSFLCESSSYPNILRIVVDQLSNIDRVDIVLCNTFDKLEEKLLKWVQSLWPVLNIGPTVPSMYLDKRLSEDKNYAQGHITPMSQFCKRLASKSLKITLVLVSDKPSPPYKTEHDTITVVPISNGFQEGQERSEDLDEYMERVESSIKNRLPKLIEDMKLSGNPPRALVYDSTMPWLLDVAHSYGLSGAVFFTQPWLVSAIYYHVFKGSFSVPSTKYGHSTLASFPSLPILNANDLPSFLCESSSYPYILRTVIDQLSNIDRVDIVLCNTFDKLEEKLLKWIKSVWPVLNIGPTVPSMYLDKRLAEDKNYGFSLFAMKKPFTGLLMKRGTLSSFRNFIQLFSLQSRGLSFSTLTDTRPFPDYSPKKASVRDTEFVHQITNVIKLRRAEPLRRSLKPYECKFKTDHLIWVLMKIKCDYRLVLDFFDWARSRRDSNLESLCIVIHLAVASKDLKVAQSLISSFWERPKLNVTDSFVQFFDLLVYTYKDWGSDPRVFDVFFQVLVDFGLLREARRVFEKMLNYGLVLSVDSCNVYLTRLSKDCYKTATAIIVFREFPEVGVCWNVASYNIVIHFVCQLGRIKEAHHLLLLMELKGYTPDVISYSTVVNGYCRFGELDKVWKLIEVMKRKGLKPNSYIYGSIIGLLCRICKLAEAEEAFSEMIRQGILPDTVVYTTLIDGFCKRGDIRAASKFFYEMHSRDITPDVLTYTAIISGFCQIGDMVEAGKLFHEMFCKGLEPDSVTFTELINGYCKAGHMKDAFRVHNHMIQAGCSPNVVTYTTLIDGLCKEGDLDSANELLHEMWKIGLQPNIFTYNSIVNGLCKSGNIEEAVKLVGEFEAAGLNADTVTYTTLMDAYCKSGEMDKAQEILKEMLGKGLQPTIVTFNVLMNGFCLHGMLEDGEKLLNWMLAKGIAPNATTFNSLVKQYCIRNNLKAATAIYKDMCSRGVGPDGKTYENLVKGHCKARNMKEAWFLFQEMKGKGFSVSVSTYSVLIKGFLKRKKFLEAREVFDQMRREGLAADKEIFDFFSDTKYKGKRPDTIVDPIDEIIENYLVDEQLRGAN</sequence>
<comment type="similarity">
    <text evidence="2">Belongs to the UDP-glycosyltransferase family.</text>
</comment>
<dbReference type="PROSITE" id="PS51375">
    <property type="entry name" value="PPR"/>
    <property type="match status" value="14"/>
</dbReference>
<evidence type="ECO:0000256" key="6">
    <source>
        <dbReference type="PROSITE-ProRule" id="PRU00708"/>
    </source>
</evidence>
<dbReference type="InterPro" id="IPR002885">
    <property type="entry name" value="PPR_rpt"/>
</dbReference>
<proteinExistence type="inferred from homology"/>
<dbReference type="EMBL" id="LR881466">
    <property type="protein sequence ID" value="CAD5311837.1"/>
    <property type="molecule type" value="Genomic_DNA"/>
</dbReference>
<evidence type="ECO:0000256" key="1">
    <source>
        <dbReference type="ARBA" id="ARBA00007626"/>
    </source>
</evidence>
<dbReference type="Pfam" id="PF01535">
    <property type="entry name" value="PPR"/>
    <property type="match status" value="2"/>
</dbReference>
<reference evidence="7 8" key="1">
    <citation type="submission" date="2020-09" db="EMBL/GenBank/DDBJ databases">
        <authorList>
            <person name="Ashkenazy H."/>
        </authorList>
    </citation>
    <scope>NUCLEOTIDE SEQUENCE [LARGE SCALE GENOMIC DNA]</scope>
    <source>
        <strain evidence="8">cv. Cdm-0</strain>
    </source>
</reference>
<evidence type="ECO:0000256" key="4">
    <source>
        <dbReference type="ARBA" id="ARBA00022679"/>
    </source>
</evidence>
<feature type="repeat" description="PPR" evidence="6">
    <location>
        <begin position="1154"/>
        <end position="1188"/>
    </location>
</feature>
<evidence type="ECO:0000256" key="5">
    <source>
        <dbReference type="ARBA" id="ARBA00022737"/>
    </source>
</evidence>
<feature type="repeat" description="PPR" evidence="6">
    <location>
        <begin position="979"/>
        <end position="1013"/>
    </location>
</feature>
<keyword evidence="3" id="KW-0328">Glycosyltransferase</keyword>
<feature type="repeat" description="PPR" evidence="6">
    <location>
        <begin position="1084"/>
        <end position="1118"/>
    </location>
</feature>
<feature type="repeat" description="PPR" evidence="6">
    <location>
        <begin position="1014"/>
        <end position="1048"/>
    </location>
</feature>
<comment type="similarity">
    <text evidence="1">Belongs to the PPR family. P subfamily.</text>
</comment>
<feature type="repeat" description="PPR" evidence="6">
    <location>
        <begin position="1119"/>
        <end position="1153"/>
    </location>
</feature>
<dbReference type="Proteomes" id="UP000516314">
    <property type="component" value="Chromosome 1"/>
</dbReference>
<feature type="repeat" description="PPR" evidence="6">
    <location>
        <begin position="839"/>
        <end position="873"/>
    </location>
</feature>
<dbReference type="SUPFAM" id="SSF53756">
    <property type="entry name" value="UDP-Glycosyltransferase/glycogen phosphorylase"/>
    <property type="match status" value="2"/>
</dbReference>
<dbReference type="PANTHER" id="PTHR47936">
    <property type="entry name" value="PPR_LONG DOMAIN-CONTAINING PROTEIN"/>
    <property type="match status" value="1"/>
</dbReference>
<dbReference type="Gene3D" id="3.40.50.2000">
    <property type="entry name" value="Glycogen Phosphorylase B"/>
    <property type="match status" value="2"/>
</dbReference>
<dbReference type="FunFam" id="3.40.50.2000:FF:000057">
    <property type="entry name" value="Glycosyltransferase"/>
    <property type="match status" value="1"/>
</dbReference>
<feature type="repeat" description="PPR" evidence="6">
    <location>
        <begin position="769"/>
        <end position="803"/>
    </location>
</feature>